<keyword evidence="3" id="KW-1185">Reference proteome</keyword>
<dbReference type="InterPro" id="IPR001387">
    <property type="entry name" value="Cro/C1-type_HTH"/>
</dbReference>
<dbReference type="Pfam" id="PF13560">
    <property type="entry name" value="HTH_31"/>
    <property type="match status" value="1"/>
</dbReference>
<dbReference type="Pfam" id="PF17765">
    <property type="entry name" value="MLTR_LBD"/>
    <property type="match status" value="1"/>
</dbReference>
<gene>
    <name evidence="2" type="ORF">ACFQ1S_02965</name>
</gene>
<dbReference type="PANTHER" id="PTHR35010">
    <property type="entry name" value="BLL4672 PROTEIN-RELATED"/>
    <property type="match status" value="1"/>
</dbReference>
<reference evidence="3" key="1">
    <citation type="journal article" date="2019" name="Int. J. Syst. Evol. Microbiol.">
        <title>The Global Catalogue of Microorganisms (GCM) 10K type strain sequencing project: providing services to taxonomists for standard genome sequencing and annotation.</title>
        <authorList>
            <consortium name="The Broad Institute Genomics Platform"/>
            <consortium name="The Broad Institute Genome Sequencing Center for Infectious Disease"/>
            <person name="Wu L."/>
            <person name="Ma J."/>
        </authorList>
    </citation>
    <scope>NUCLEOTIDE SEQUENCE [LARGE SCALE GENOMIC DNA]</scope>
    <source>
        <strain evidence="3">JCM 31486</strain>
    </source>
</reference>
<accession>A0ABW3M255</accession>
<dbReference type="InterPro" id="IPR041413">
    <property type="entry name" value="MLTR_LBD"/>
</dbReference>
<comment type="caution">
    <text evidence="2">The sequence shown here is derived from an EMBL/GenBank/DDBJ whole genome shotgun (WGS) entry which is preliminary data.</text>
</comment>
<evidence type="ECO:0000313" key="2">
    <source>
        <dbReference type="EMBL" id="MFD1044628.1"/>
    </source>
</evidence>
<dbReference type="SUPFAM" id="SSF47413">
    <property type="entry name" value="lambda repressor-like DNA-binding domains"/>
    <property type="match status" value="1"/>
</dbReference>
<protein>
    <submittedName>
        <fullName evidence="2">Helix-turn-helix transcriptional regulator</fullName>
    </submittedName>
</protein>
<dbReference type="CDD" id="cd00093">
    <property type="entry name" value="HTH_XRE"/>
    <property type="match status" value="1"/>
</dbReference>
<dbReference type="PROSITE" id="PS50943">
    <property type="entry name" value="HTH_CROC1"/>
    <property type="match status" value="1"/>
</dbReference>
<evidence type="ECO:0000259" key="1">
    <source>
        <dbReference type="PROSITE" id="PS50943"/>
    </source>
</evidence>
<dbReference type="InterPro" id="IPR010982">
    <property type="entry name" value="Lambda_DNA-bd_dom_sf"/>
</dbReference>
<dbReference type="Gene3D" id="1.10.260.40">
    <property type="entry name" value="lambda repressor-like DNA-binding domains"/>
    <property type="match status" value="1"/>
</dbReference>
<dbReference type="SMART" id="SM00530">
    <property type="entry name" value="HTH_XRE"/>
    <property type="match status" value="1"/>
</dbReference>
<dbReference type="Gene3D" id="3.30.450.180">
    <property type="match status" value="1"/>
</dbReference>
<name>A0ABW3M255_9PSEU</name>
<sequence length="277" mass="30856">MGEQRYTELGDFLRSRRAALTPTSPTEGARRVPGLRREEVAQLAGVSVKYYTRIEQGESHQMSDSVMEAIANALRLDASERLHLYRLAWPAQVTRRVAGPEHVRPSVLAIAEGMTEQAVLIVGRRTDLLGGNRLGFALHGLRADQRPNMAKEMFLEPAARDLFVNWEHVARNVASYLRMASSEQPDDRLLAEIIGELSIKSADFTRIWADHPVSECLHSVRELRHPLVGRLTLNEESLRLPDDPGQRILFYGAEAGSASAERLRLLDSLVSSSGSKV</sequence>
<dbReference type="Proteomes" id="UP001597045">
    <property type="component" value="Unassembled WGS sequence"/>
</dbReference>
<proteinExistence type="predicted"/>
<dbReference type="PANTHER" id="PTHR35010:SF2">
    <property type="entry name" value="BLL4672 PROTEIN"/>
    <property type="match status" value="1"/>
</dbReference>
<feature type="domain" description="HTH cro/C1-type" evidence="1">
    <location>
        <begin position="34"/>
        <end position="81"/>
    </location>
</feature>
<evidence type="ECO:0000313" key="3">
    <source>
        <dbReference type="Proteomes" id="UP001597045"/>
    </source>
</evidence>
<dbReference type="EMBL" id="JBHTIS010000091">
    <property type="protein sequence ID" value="MFD1044628.1"/>
    <property type="molecule type" value="Genomic_DNA"/>
</dbReference>
<organism evidence="2 3">
    <name type="scientific">Kibdelosporangium lantanae</name>
    <dbReference type="NCBI Taxonomy" id="1497396"/>
    <lineage>
        <taxon>Bacteria</taxon>
        <taxon>Bacillati</taxon>
        <taxon>Actinomycetota</taxon>
        <taxon>Actinomycetes</taxon>
        <taxon>Pseudonocardiales</taxon>
        <taxon>Pseudonocardiaceae</taxon>
        <taxon>Kibdelosporangium</taxon>
    </lineage>
</organism>